<accession>A0A0C9VIR9</accession>
<evidence type="ECO:0000259" key="3">
    <source>
        <dbReference type="PROSITE" id="PS50102"/>
    </source>
</evidence>
<reference evidence="4 5" key="1">
    <citation type="submission" date="2014-06" db="EMBL/GenBank/DDBJ databases">
        <title>Evolutionary Origins and Diversification of the Mycorrhizal Mutualists.</title>
        <authorList>
            <consortium name="DOE Joint Genome Institute"/>
            <consortium name="Mycorrhizal Genomics Consortium"/>
            <person name="Kohler A."/>
            <person name="Kuo A."/>
            <person name="Nagy L.G."/>
            <person name="Floudas D."/>
            <person name="Copeland A."/>
            <person name="Barry K.W."/>
            <person name="Cichocki N."/>
            <person name="Veneault-Fourrey C."/>
            <person name="LaButti K."/>
            <person name="Lindquist E.A."/>
            <person name="Lipzen A."/>
            <person name="Lundell T."/>
            <person name="Morin E."/>
            <person name="Murat C."/>
            <person name="Riley R."/>
            <person name="Ohm R."/>
            <person name="Sun H."/>
            <person name="Tunlid A."/>
            <person name="Henrissat B."/>
            <person name="Grigoriev I.V."/>
            <person name="Hibbett D.S."/>
            <person name="Martin F."/>
        </authorList>
    </citation>
    <scope>NUCLEOTIDE SEQUENCE [LARGE SCALE GENOMIC DNA]</scope>
    <source>
        <strain evidence="4 5">SS14</strain>
    </source>
</reference>
<feature type="compositionally biased region" description="Acidic residues" evidence="2">
    <location>
        <begin position="133"/>
        <end position="153"/>
    </location>
</feature>
<dbReference type="HOGENOM" id="CLU_012062_27_1_1"/>
<evidence type="ECO:0000313" key="5">
    <source>
        <dbReference type="Proteomes" id="UP000054279"/>
    </source>
</evidence>
<feature type="region of interest" description="Disordered" evidence="2">
    <location>
        <begin position="120"/>
        <end position="153"/>
    </location>
</feature>
<dbReference type="PANTHER" id="PTHR48037">
    <property type="entry name" value="ATPASE E1"/>
    <property type="match status" value="1"/>
</dbReference>
<keyword evidence="1" id="KW-0694">RNA-binding</keyword>
<feature type="compositionally biased region" description="Basic and acidic residues" evidence="2">
    <location>
        <begin position="122"/>
        <end position="132"/>
    </location>
</feature>
<sequence>MAAEEGTIKKNTVFVGGVTEDTDESALFELFSTFGDVIDVQLPTAATNPAQAQEAKHRGFAFVTFTQAVDAQDAIDNMDMNEFRGKVLKLSLAKPQKIPLQGAGNRAVWETEEWLQSFGKKLTNERKGVTNREDEEEEKEKEDEQNEGEAMEE</sequence>
<dbReference type="SUPFAM" id="SSF54928">
    <property type="entry name" value="RNA-binding domain, RBD"/>
    <property type="match status" value="1"/>
</dbReference>
<evidence type="ECO:0000313" key="4">
    <source>
        <dbReference type="EMBL" id="KIJ37440.1"/>
    </source>
</evidence>
<dbReference type="Gene3D" id="3.30.70.330">
    <property type="match status" value="1"/>
</dbReference>
<dbReference type="PROSITE" id="PS50102">
    <property type="entry name" value="RRM"/>
    <property type="match status" value="1"/>
</dbReference>
<protein>
    <recommendedName>
        <fullName evidence="3">RRM domain-containing protein</fullName>
    </recommendedName>
</protein>
<feature type="domain" description="RRM" evidence="3">
    <location>
        <begin position="11"/>
        <end position="95"/>
    </location>
</feature>
<name>A0A0C9VIR9_SPHS4</name>
<dbReference type="SMART" id="SM00360">
    <property type="entry name" value="RRM"/>
    <property type="match status" value="1"/>
</dbReference>
<dbReference type="EMBL" id="KN837169">
    <property type="protein sequence ID" value="KIJ37440.1"/>
    <property type="molecule type" value="Genomic_DNA"/>
</dbReference>
<dbReference type="Proteomes" id="UP000054279">
    <property type="component" value="Unassembled WGS sequence"/>
</dbReference>
<keyword evidence="5" id="KW-1185">Reference proteome</keyword>
<gene>
    <name evidence="4" type="ORF">M422DRAFT_231834</name>
</gene>
<dbReference type="OrthoDB" id="407442at2759"/>
<evidence type="ECO:0000256" key="1">
    <source>
        <dbReference type="PROSITE-ProRule" id="PRU00176"/>
    </source>
</evidence>
<dbReference type="InterPro" id="IPR012677">
    <property type="entry name" value="Nucleotide-bd_a/b_plait_sf"/>
</dbReference>
<dbReference type="GO" id="GO:0003723">
    <property type="term" value="F:RNA binding"/>
    <property type="evidence" value="ECO:0007669"/>
    <property type="project" value="UniProtKB-UniRule"/>
</dbReference>
<dbReference type="InterPro" id="IPR035979">
    <property type="entry name" value="RBD_domain_sf"/>
</dbReference>
<evidence type="ECO:0000256" key="2">
    <source>
        <dbReference type="SAM" id="MobiDB-lite"/>
    </source>
</evidence>
<dbReference type="PANTHER" id="PTHR48037:SF1">
    <property type="entry name" value="RRM DOMAIN-CONTAINING PROTEIN"/>
    <property type="match status" value="1"/>
</dbReference>
<dbReference type="Pfam" id="PF00076">
    <property type="entry name" value="RRM_1"/>
    <property type="match status" value="1"/>
</dbReference>
<organism evidence="4 5">
    <name type="scientific">Sphaerobolus stellatus (strain SS14)</name>
    <dbReference type="NCBI Taxonomy" id="990650"/>
    <lineage>
        <taxon>Eukaryota</taxon>
        <taxon>Fungi</taxon>
        <taxon>Dikarya</taxon>
        <taxon>Basidiomycota</taxon>
        <taxon>Agaricomycotina</taxon>
        <taxon>Agaricomycetes</taxon>
        <taxon>Phallomycetidae</taxon>
        <taxon>Geastrales</taxon>
        <taxon>Sphaerobolaceae</taxon>
        <taxon>Sphaerobolus</taxon>
    </lineage>
</organism>
<dbReference type="InterPro" id="IPR000504">
    <property type="entry name" value="RRM_dom"/>
</dbReference>
<dbReference type="AlphaFoldDB" id="A0A0C9VIR9"/>
<proteinExistence type="predicted"/>